<evidence type="ECO:0000313" key="2">
    <source>
        <dbReference type="Proteomes" id="UP000189310"/>
    </source>
</evidence>
<dbReference type="RefSeq" id="WP_077171917.1">
    <property type="nucleotide sequence ID" value="NZ_MTLN01000006.1"/>
</dbReference>
<dbReference type="EMBL" id="MTLN01000006">
    <property type="protein sequence ID" value="ONN71025.1"/>
    <property type="molecule type" value="Genomic_DNA"/>
</dbReference>
<accession>A0ABX3ITP7</accession>
<reference evidence="1 2" key="1">
    <citation type="submission" date="2017-01" db="EMBL/GenBank/DDBJ databases">
        <title>Pseudomonas psychrotolerans genome sequencing and assembly.</title>
        <authorList>
            <person name="Vyas B."/>
            <person name="Mayilraj S."/>
        </authorList>
    </citation>
    <scope>NUCLEOTIDE SEQUENCE [LARGE SCALE GENOMIC DNA]</scope>
    <source>
        <strain evidence="1 2">SDS18</strain>
    </source>
</reference>
<protein>
    <submittedName>
        <fullName evidence="1">Uncharacterized protein</fullName>
    </submittedName>
</protein>
<name>A0ABX3ITP7_9PSED</name>
<keyword evidence="2" id="KW-1185">Reference proteome</keyword>
<evidence type="ECO:0000313" key="1">
    <source>
        <dbReference type="EMBL" id="ONN71025.1"/>
    </source>
</evidence>
<sequence>MYLSVAITREELHSNVNNIFESILSKNLKYALVTIQYTLGELLMHCNIVSSETGLDAIIQELGAVAQRSYVGIRDQFLHYD</sequence>
<dbReference type="Proteomes" id="UP000189310">
    <property type="component" value="Unassembled WGS sequence"/>
</dbReference>
<organism evidence="1 2">
    <name type="scientific">Pseudomonas oryzihabitans</name>
    <dbReference type="NCBI Taxonomy" id="47885"/>
    <lineage>
        <taxon>Bacteria</taxon>
        <taxon>Pseudomonadati</taxon>
        <taxon>Pseudomonadota</taxon>
        <taxon>Gammaproteobacteria</taxon>
        <taxon>Pseudomonadales</taxon>
        <taxon>Pseudomonadaceae</taxon>
        <taxon>Pseudomonas</taxon>
    </lineage>
</organism>
<gene>
    <name evidence="1" type="ORF">BVL52_10940</name>
</gene>
<comment type="caution">
    <text evidence="1">The sequence shown here is derived from an EMBL/GenBank/DDBJ whole genome shotgun (WGS) entry which is preliminary data.</text>
</comment>
<proteinExistence type="predicted"/>